<reference evidence="3 4" key="1">
    <citation type="submission" date="2006-10" db="EMBL/GenBank/DDBJ databases">
        <authorList>
            <person name="Fleischmann R.D."/>
            <person name="Dodson R.J."/>
            <person name="Haft D.H."/>
            <person name="Merkel J.S."/>
            <person name="Nelson W.C."/>
            <person name="Fraser C.M."/>
        </authorList>
    </citation>
    <scope>NUCLEOTIDE SEQUENCE [LARGE SCALE GENOMIC DNA]</scope>
    <source>
        <strain evidence="4">ATCC 700084 / mc(2)155</strain>
    </source>
</reference>
<dbReference type="Proteomes" id="UP000000757">
    <property type="component" value="Chromosome"/>
</dbReference>
<dbReference type="AlphaFoldDB" id="A0QY17"/>
<feature type="transmembrane region" description="Helical" evidence="2">
    <location>
        <begin position="12"/>
        <end position="33"/>
    </location>
</feature>
<feature type="transmembrane region" description="Helical" evidence="2">
    <location>
        <begin position="54"/>
        <end position="72"/>
    </location>
</feature>
<dbReference type="EMBL" id="CP000480">
    <property type="protein sequence ID" value="ABK74468.1"/>
    <property type="molecule type" value="Genomic_DNA"/>
</dbReference>
<dbReference type="KEGG" id="msb:LJ00_17425"/>
<dbReference type="PATRIC" id="fig|246196.56.peg.3511"/>
<evidence type="ECO:0000256" key="1">
    <source>
        <dbReference type="SAM" id="MobiDB-lite"/>
    </source>
</evidence>
<feature type="region of interest" description="Disordered" evidence="1">
    <location>
        <begin position="104"/>
        <end position="125"/>
    </location>
</feature>
<name>A0QY17_MYCS2</name>
<proteinExistence type="predicted"/>
<keyword evidence="2" id="KW-0472">Membrane</keyword>
<protein>
    <recommendedName>
        <fullName evidence="5">Transmembrane protein</fullName>
    </recommendedName>
</protein>
<dbReference type="PaxDb" id="246196-MSMEI_3420"/>
<organism evidence="3 4">
    <name type="scientific">Mycolicibacterium smegmatis (strain ATCC 700084 / mc(2)155)</name>
    <name type="common">Mycobacterium smegmatis</name>
    <dbReference type="NCBI Taxonomy" id="246196"/>
    <lineage>
        <taxon>Bacteria</taxon>
        <taxon>Bacillati</taxon>
        <taxon>Actinomycetota</taxon>
        <taxon>Actinomycetes</taxon>
        <taxon>Mycobacteriales</taxon>
        <taxon>Mycobacteriaceae</taxon>
        <taxon>Mycolicibacterium</taxon>
    </lineage>
</organism>
<keyword evidence="2" id="KW-1133">Transmembrane helix</keyword>
<evidence type="ECO:0000256" key="2">
    <source>
        <dbReference type="SAM" id="Phobius"/>
    </source>
</evidence>
<evidence type="ECO:0008006" key="5">
    <source>
        <dbReference type="Google" id="ProtNLM"/>
    </source>
</evidence>
<keyword evidence="4" id="KW-1185">Reference proteome</keyword>
<evidence type="ECO:0000313" key="4">
    <source>
        <dbReference type="Proteomes" id="UP000000757"/>
    </source>
</evidence>
<gene>
    <name evidence="3" type="ordered locus">MSMEG_3501</name>
</gene>
<dbReference type="KEGG" id="msm:MSMEG_3501"/>
<keyword evidence="2" id="KW-0812">Transmembrane</keyword>
<accession>A0QY17</accession>
<evidence type="ECO:0000313" key="3">
    <source>
        <dbReference type="EMBL" id="ABK74468.1"/>
    </source>
</evidence>
<feature type="transmembrane region" description="Helical" evidence="2">
    <location>
        <begin position="78"/>
        <end position="97"/>
    </location>
</feature>
<sequence>MVARPTGEETMSHLALLAGSVMVGIVIAAGAVYDYQRRAARARNVSIRSHVLSAVVLVLSSAVVGAQAVLYHDHRAFTIPYSTIAGLVGLTLLAILMRDVVSSKRDSDTHEAGNPECRPPDHSPR</sequence>